<evidence type="ECO:0000256" key="1">
    <source>
        <dbReference type="ARBA" id="ARBA00006484"/>
    </source>
</evidence>
<evidence type="ECO:0000256" key="2">
    <source>
        <dbReference type="SAM" id="Coils"/>
    </source>
</evidence>
<sequence>MAGEQEPHFDLGLRGKVAIVTGSGGGIGRAIALRLAEAGANIVVVDRIAERCDEVRDRLAELEVEAACYSGDVVDAAFTNDLVDKVYSQFGRIDILVNNAGGVSRRRFLDQHAGNWRKLMDLNLGSVFSLTSAVVPYMIRGGAGGAIVNVSSIEASRAAPNYAVYGACKAGVENFTRSAALEFAEHGIRVNAIAPDYTVTPGTRGNISGPVDPESWFQPDEAHFEAVARRIPLGRPGIDSECGDAAAFLCSDMSRYVTGMVMPVDGGTWASSGWLRNSKGEWTLDGRG</sequence>
<dbReference type="AlphaFoldDB" id="A0A7T4R353"/>
<dbReference type="KEGG" id="snan:I6N98_06445"/>
<name>A0A7T4R353_9GAMM</name>
<dbReference type="Proteomes" id="UP000596063">
    <property type="component" value="Chromosome"/>
</dbReference>
<dbReference type="InterPro" id="IPR002347">
    <property type="entry name" value="SDR_fam"/>
</dbReference>
<dbReference type="PRINTS" id="PR00081">
    <property type="entry name" value="GDHRDH"/>
</dbReference>
<dbReference type="PRINTS" id="PR00080">
    <property type="entry name" value="SDRFAMILY"/>
</dbReference>
<dbReference type="GO" id="GO:0030497">
    <property type="term" value="P:fatty acid elongation"/>
    <property type="evidence" value="ECO:0007669"/>
    <property type="project" value="TreeGrafter"/>
</dbReference>
<dbReference type="EMBL" id="CP066167">
    <property type="protein sequence ID" value="QQD19484.1"/>
    <property type="molecule type" value="Genomic_DNA"/>
</dbReference>
<dbReference type="Pfam" id="PF13561">
    <property type="entry name" value="adh_short_C2"/>
    <property type="match status" value="1"/>
</dbReference>
<accession>A0A7T4R353</accession>
<feature type="coiled-coil region" evidence="2">
    <location>
        <begin position="45"/>
        <end position="72"/>
    </location>
</feature>
<dbReference type="InterPro" id="IPR020904">
    <property type="entry name" value="Sc_DH/Rdtase_CS"/>
</dbReference>
<dbReference type="GO" id="GO:0016616">
    <property type="term" value="F:oxidoreductase activity, acting on the CH-OH group of donors, NAD or NADP as acceptor"/>
    <property type="evidence" value="ECO:0007669"/>
    <property type="project" value="TreeGrafter"/>
</dbReference>
<evidence type="ECO:0000313" key="4">
    <source>
        <dbReference type="Proteomes" id="UP000596063"/>
    </source>
</evidence>
<gene>
    <name evidence="3" type="ORF">I6N98_06445</name>
</gene>
<dbReference type="CDD" id="cd05233">
    <property type="entry name" value="SDR_c"/>
    <property type="match status" value="1"/>
</dbReference>
<dbReference type="FunFam" id="3.40.50.720:FF:000084">
    <property type="entry name" value="Short-chain dehydrogenase reductase"/>
    <property type="match status" value="1"/>
</dbReference>
<dbReference type="NCBIfam" id="NF005559">
    <property type="entry name" value="PRK07231.1"/>
    <property type="match status" value="1"/>
</dbReference>
<dbReference type="PANTHER" id="PTHR42760">
    <property type="entry name" value="SHORT-CHAIN DEHYDROGENASES/REDUCTASES FAMILY MEMBER"/>
    <property type="match status" value="1"/>
</dbReference>
<proteinExistence type="inferred from homology"/>
<keyword evidence="4" id="KW-1185">Reference proteome</keyword>
<dbReference type="PANTHER" id="PTHR42760:SF40">
    <property type="entry name" value="3-OXOACYL-[ACYL-CARRIER-PROTEIN] REDUCTASE, CHLOROPLASTIC"/>
    <property type="match status" value="1"/>
</dbReference>
<comment type="similarity">
    <text evidence="1">Belongs to the short-chain dehydrogenases/reductases (SDR) family.</text>
</comment>
<reference evidence="3 4" key="1">
    <citation type="submission" date="2020-12" db="EMBL/GenBank/DDBJ databases">
        <authorList>
            <person name="Shan Y."/>
        </authorList>
    </citation>
    <scope>NUCLEOTIDE SEQUENCE [LARGE SCALE GENOMIC DNA]</scope>
    <source>
        <strain evidence="4">csc3.9</strain>
    </source>
</reference>
<dbReference type="Gene3D" id="3.40.50.720">
    <property type="entry name" value="NAD(P)-binding Rossmann-like Domain"/>
    <property type="match status" value="1"/>
</dbReference>
<keyword evidence="2" id="KW-0175">Coiled coil</keyword>
<protein>
    <submittedName>
        <fullName evidence="3">SDR family oxidoreductase</fullName>
    </submittedName>
</protein>
<dbReference type="SUPFAM" id="SSF51735">
    <property type="entry name" value="NAD(P)-binding Rossmann-fold domains"/>
    <property type="match status" value="1"/>
</dbReference>
<dbReference type="RefSeq" id="WP_198570968.1">
    <property type="nucleotide sequence ID" value="NZ_CP066167.1"/>
</dbReference>
<dbReference type="PROSITE" id="PS00061">
    <property type="entry name" value="ADH_SHORT"/>
    <property type="match status" value="1"/>
</dbReference>
<organism evidence="3 4">
    <name type="scientific">Spongiibacter nanhainus</name>
    <dbReference type="NCBI Taxonomy" id="2794344"/>
    <lineage>
        <taxon>Bacteria</taxon>
        <taxon>Pseudomonadati</taxon>
        <taxon>Pseudomonadota</taxon>
        <taxon>Gammaproteobacteria</taxon>
        <taxon>Cellvibrionales</taxon>
        <taxon>Spongiibacteraceae</taxon>
        <taxon>Spongiibacter</taxon>
    </lineage>
</organism>
<dbReference type="InterPro" id="IPR036291">
    <property type="entry name" value="NAD(P)-bd_dom_sf"/>
</dbReference>
<evidence type="ECO:0000313" key="3">
    <source>
        <dbReference type="EMBL" id="QQD19484.1"/>
    </source>
</evidence>